<reference evidence="2" key="1">
    <citation type="submission" date="2023-07" db="EMBL/GenBank/DDBJ databases">
        <title>30 novel species of actinomycetes from the DSMZ collection.</title>
        <authorList>
            <person name="Nouioui I."/>
        </authorList>
    </citation>
    <scope>NUCLEOTIDE SEQUENCE [LARGE SCALE GENOMIC DNA]</scope>
    <source>
        <strain evidence="2">DSM 41886</strain>
    </source>
</reference>
<dbReference type="Proteomes" id="UP001183615">
    <property type="component" value="Unassembled WGS sequence"/>
</dbReference>
<evidence type="ECO:0000313" key="1">
    <source>
        <dbReference type="EMBL" id="MDT0444046.1"/>
    </source>
</evidence>
<name>A0ABU2S5S9_9ACTN</name>
<dbReference type="RefSeq" id="WP_311618331.1">
    <property type="nucleotide sequence ID" value="NZ_JAVREV010000007.1"/>
</dbReference>
<evidence type="ECO:0000313" key="2">
    <source>
        <dbReference type="Proteomes" id="UP001183615"/>
    </source>
</evidence>
<sequence>MADVYVEYQSVRGMRDKVNELHSQLRGVAGTVRGFDGEAMGVVALASVVNDTGEEWERETEQLAQVFDRAVDSLDDVLSHFQGVEEELRQRATRD</sequence>
<protein>
    <recommendedName>
        <fullName evidence="3">WXG100 family type VII secretion target</fullName>
    </recommendedName>
</protein>
<organism evidence="1 2">
    <name type="scientific">Streptomyces johnsoniae</name>
    <dbReference type="NCBI Taxonomy" id="3075532"/>
    <lineage>
        <taxon>Bacteria</taxon>
        <taxon>Bacillati</taxon>
        <taxon>Actinomycetota</taxon>
        <taxon>Actinomycetes</taxon>
        <taxon>Kitasatosporales</taxon>
        <taxon>Streptomycetaceae</taxon>
        <taxon>Streptomyces</taxon>
    </lineage>
</organism>
<accession>A0ABU2S5S9</accession>
<comment type="caution">
    <text evidence="1">The sequence shown here is derived from an EMBL/GenBank/DDBJ whole genome shotgun (WGS) entry which is preliminary data.</text>
</comment>
<proteinExistence type="predicted"/>
<gene>
    <name evidence="1" type="ORF">RM779_15790</name>
</gene>
<dbReference type="EMBL" id="JAVREV010000007">
    <property type="protein sequence ID" value="MDT0444046.1"/>
    <property type="molecule type" value="Genomic_DNA"/>
</dbReference>
<evidence type="ECO:0008006" key="3">
    <source>
        <dbReference type="Google" id="ProtNLM"/>
    </source>
</evidence>
<keyword evidence="2" id="KW-1185">Reference proteome</keyword>